<dbReference type="AlphaFoldDB" id="A0A8J6B0B6"/>
<evidence type="ECO:0000256" key="1">
    <source>
        <dbReference type="SAM" id="Phobius"/>
    </source>
</evidence>
<proteinExistence type="predicted"/>
<dbReference type="Gene3D" id="3.40.50.620">
    <property type="entry name" value="HUPs"/>
    <property type="match status" value="1"/>
</dbReference>
<dbReference type="InterPro" id="IPR051599">
    <property type="entry name" value="Cell_Envelope_Assoc"/>
</dbReference>
<keyword evidence="1" id="KW-0812">Transmembrane</keyword>
<organism evidence="3 4">
    <name type="scientific">Carpediemonas membranifera</name>
    <dbReference type="NCBI Taxonomy" id="201153"/>
    <lineage>
        <taxon>Eukaryota</taxon>
        <taxon>Metamonada</taxon>
        <taxon>Carpediemonas-like organisms</taxon>
        <taxon>Carpediemonas</taxon>
    </lineage>
</organism>
<dbReference type="InterPro" id="IPR003848">
    <property type="entry name" value="DUF218"/>
</dbReference>
<keyword evidence="1" id="KW-1133">Transmembrane helix</keyword>
<evidence type="ECO:0000313" key="4">
    <source>
        <dbReference type="Proteomes" id="UP000717585"/>
    </source>
</evidence>
<keyword evidence="4" id="KW-1185">Reference proteome</keyword>
<comment type="caution">
    <text evidence="3">The sequence shown here is derived from an EMBL/GenBank/DDBJ whole genome shotgun (WGS) entry which is preliminary data.</text>
</comment>
<dbReference type="CDD" id="cd06259">
    <property type="entry name" value="YdcF-like"/>
    <property type="match status" value="1"/>
</dbReference>
<gene>
    <name evidence="3" type="ORF">J8273_8234</name>
</gene>
<keyword evidence="1" id="KW-0472">Membrane</keyword>
<dbReference type="EMBL" id="JAHDYR010000066">
    <property type="protein sequence ID" value="KAG9390194.1"/>
    <property type="molecule type" value="Genomic_DNA"/>
</dbReference>
<evidence type="ECO:0000313" key="3">
    <source>
        <dbReference type="EMBL" id="KAG9390194.1"/>
    </source>
</evidence>
<feature type="transmembrane region" description="Helical" evidence="1">
    <location>
        <begin position="91"/>
        <end position="123"/>
    </location>
</feature>
<name>A0A8J6B0B6_9EUKA</name>
<accession>A0A8J6B0B6</accession>
<protein>
    <submittedName>
        <fullName evidence="3">DUF218 domain</fullName>
    </submittedName>
</protein>
<dbReference type="GO" id="GO:0005886">
    <property type="term" value="C:plasma membrane"/>
    <property type="evidence" value="ECO:0007669"/>
    <property type="project" value="TreeGrafter"/>
</dbReference>
<dbReference type="PANTHER" id="PTHR30336">
    <property type="entry name" value="INNER MEMBRANE PROTEIN, PROBABLE PERMEASE"/>
    <property type="match status" value="1"/>
</dbReference>
<feature type="domain" description="DUF218" evidence="2">
    <location>
        <begin position="147"/>
        <end position="269"/>
    </location>
</feature>
<evidence type="ECO:0000259" key="2">
    <source>
        <dbReference type="Pfam" id="PF02698"/>
    </source>
</evidence>
<dbReference type="Pfam" id="PF02698">
    <property type="entry name" value="DUF218"/>
    <property type="match status" value="1"/>
</dbReference>
<reference evidence="3" key="1">
    <citation type="submission" date="2021-05" db="EMBL/GenBank/DDBJ databases">
        <title>A free-living protist that lacks canonical eukaryotic 1 DNA replication and segregation systems.</title>
        <authorList>
            <person name="Salas-Leiva D.E."/>
            <person name="Tromer E.C."/>
            <person name="Curtis B.A."/>
            <person name="Jerlstrom-Hultqvist J."/>
            <person name="Kolisko M."/>
            <person name="Yi Z."/>
            <person name="Salas-Leiva J.S."/>
            <person name="Gallot-Lavallee L."/>
            <person name="Kops G.J.P.L."/>
            <person name="Archibald J.M."/>
            <person name="Simpson A.G.B."/>
            <person name="Roger A.J."/>
        </authorList>
    </citation>
    <scope>NUCLEOTIDE SEQUENCE</scope>
    <source>
        <strain evidence="3">BICM</strain>
    </source>
</reference>
<dbReference type="OrthoDB" id="529184at2759"/>
<dbReference type="InterPro" id="IPR014729">
    <property type="entry name" value="Rossmann-like_a/b/a_fold"/>
</dbReference>
<sequence length="317" mass="34258">MSSRRASVSSTISTTTGIGISYFDSPGELPLLSRIPAPGAYGAFGSETVSEKGDKKRVFHSESLLSMATPTIIQNTKKAMVSKRHRRRPKLIQILGCCSSMVLSAIVAVAVTILLYVLAAVLWPRDALGTMEWSVFAVHNDDGKDFDAVVVPGFELAADGGIQGELESRLEAALALYRQGRIRGQVILTGGNPAASDKTTEAEAMGSWLSSRGVPQATLVLENQSKDAVGKARFTTPILVDASYKRVALVTSTVNQYRFFWLFHGQCQSAAFCQASFRVISISSYETGISVARKQLDFFREVVSLLVAVIQGSVVLW</sequence>
<dbReference type="PANTHER" id="PTHR30336:SF20">
    <property type="entry name" value="DUF218 DOMAIN-CONTAINING PROTEIN"/>
    <property type="match status" value="1"/>
</dbReference>
<dbReference type="Proteomes" id="UP000717585">
    <property type="component" value="Unassembled WGS sequence"/>
</dbReference>